<keyword evidence="2" id="KW-1185">Reference proteome</keyword>
<comment type="caution">
    <text evidence="1">The sequence shown here is derived from an EMBL/GenBank/DDBJ whole genome shotgun (WGS) entry which is preliminary data.</text>
</comment>
<proteinExistence type="predicted"/>
<dbReference type="OrthoDB" id="178002at2157"/>
<organism evidence="1 2">
    <name type="scientific">Halonotius roseus</name>
    <dbReference type="NCBI Taxonomy" id="2511997"/>
    <lineage>
        <taxon>Archaea</taxon>
        <taxon>Methanobacteriati</taxon>
        <taxon>Methanobacteriota</taxon>
        <taxon>Stenosarchaea group</taxon>
        <taxon>Halobacteria</taxon>
        <taxon>Halobacteriales</taxon>
        <taxon>Haloferacaceae</taxon>
        <taxon>Halonotius</taxon>
    </lineage>
</organism>
<sequence length="101" mass="11907">MGFEIEGLDNLKDHLEDIADLEGGVPMEEMFPPEFMKMYTQFESFDQFLEESTWTVESQEDFEAIPESEFDDYVDQTTEFPQWQTMLETGGKKYLQRKLGN</sequence>
<dbReference type="AlphaFoldDB" id="A0A544QR05"/>
<evidence type="ECO:0000313" key="2">
    <source>
        <dbReference type="Proteomes" id="UP000315385"/>
    </source>
</evidence>
<dbReference type="RefSeq" id="WP_142442523.1">
    <property type="nucleotide sequence ID" value="NZ_SESI01000001.1"/>
</dbReference>
<evidence type="ECO:0000313" key="1">
    <source>
        <dbReference type="EMBL" id="TQQ81870.1"/>
    </source>
</evidence>
<gene>
    <name evidence="1" type="ORF">EWF95_02730</name>
</gene>
<protein>
    <submittedName>
        <fullName evidence="1">Uncharacterized protein</fullName>
    </submittedName>
</protein>
<name>A0A544QR05_9EURY</name>
<dbReference type="EMBL" id="SESI01000001">
    <property type="protein sequence ID" value="TQQ81870.1"/>
    <property type="molecule type" value="Genomic_DNA"/>
</dbReference>
<dbReference type="Proteomes" id="UP000315385">
    <property type="component" value="Unassembled WGS sequence"/>
</dbReference>
<accession>A0A544QR05</accession>
<reference evidence="1 2" key="1">
    <citation type="submission" date="2019-02" db="EMBL/GenBank/DDBJ databases">
        <title>Halonotius sp. a new haloqrchaeon isolated from saline water.</title>
        <authorList>
            <person name="Duran-Viseras A."/>
            <person name="Sanchez-Porro C."/>
            <person name="Ventosa A."/>
        </authorList>
    </citation>
    <scope>NUCLEOTIDE SEQUENCE [LARGE SCALE GENOMIC DNA]</scope>
    <source>
        <strain evidence="1 2">F9-27</strain>
    </source>
</reference>